<evidence type="ECO:0000259" key="1">
    <source>
        <dbReference type="PROSITE" id="PS50965"/>
    </source>
</evidence>
<dbReference type="Pfam" id="PF08378">
    <property type="entry name" value="NERD"/>
    <property type="match status" value="1"/>
</dbReference>
<organism evidence="2 3">
    <name type="scientific">Planococcus versutus</name>
    <dbReference type="NCBI Taxonomy" id="1302659"/>
    <lineage>
        <taxon>Bacteria</taxon>
        <taxon>Bacillati</taxon>
        <taxon>Bacillota</taxon>
        <taxon>Bacilli</taxon>
        <taxon>Bacillales</taxon>
        <taxon>Caryophanaceae</taxon>
        <taxon>Planococcus</taxon>
    </lineage>
</organism>
<name>A0A1B1S2H2_9BACL</name>
<keyword evidence="3" id="KW-1185">Reference proteome</keyword>
<gene>
    <name evidence="2" type="ORF">I858_010390</name>
</gene>
<dbReference type="EMBL" id="CP016540">
    <property type="protein sequence ID" value="ANU27397.1"/>
    <property type="molecule type" value="Genomic_DNA"/>
</dbReference>
<dbReference type="STRING" id="1302659.I858_010390"/>
<accession>A0A1B1S2H2</accession>
<dbReference type="InterPro" id="IPR011528">
    <property type="entry name" value="NERD"/>
</dbReference>
<dbReference type="Proteomes" id="UP000053354">
    <property type="component" value="Chromosome"/>
</dbReference>
<evidence type="ECO:0000313" key="3">
    <source>
        <dbReference type="Proteomes" id="UP000053354"/>
    </source>
</evidence>
<dbReference type="OrthoDB" id="569879at2"/>
<reference evidence="2" key="1">
    <citation type="submission" date="2016-10" db="EMBL/GenBank/DDBJ databases">
        <authorList>
            <person name="See-Too W.S."/>
        </authorList>
    </citation>
    <scope>NUCLEOTIDE SEQUENCE</scope>
    <source>
        <strain evidence="2">L10.15</strain>
    </source>
</reference>
<protein>
    <recommendedName>
        <fullName evidence="1">NERD domain-containing protein</fullName>
    </recommendedName>
</protein>
<proteinExistence type="predicted"/>
<dbReference type="KEGG" id="pll:I858_010390"/>
<evidence type="ECO:0000313" key="2">
    <source>
        <dbReference type="EMBL" id="ANU27397.1"/>
    </source>
</evidence>
<sequence>MIIKTRTKPPEIFQLESLLQRTPTSHPQHAHWTEKLRRITAGYHGELRVDSFWHEIELSLPHYFIHDLFIQKEKSSHQIDSVLVTSRFVLALEIKSISGLLNFDPTLRQFSRTNKDGTIDGMHNPDDQLRRHEKWLEQFLRKQRIQLPVVGAIIFTYPSSVIQSRAGSRIMIQSSGLPHLMEQLAIRYPRDILSKKKTETLAQNILTLHSIKPFISLGLTDSFSPGVLCPNCPRCVLHYRGGKWRCQDCQHFDLIAHLDALRQYRSLVKPTISNREFRDFTGITSPSIASKLLTSTKMPYHGSFKDRQYVIPEVF</sequence>
<dbReference type="AlphaFoldDB" id="A0A1B1S2H2"/>
<feature type="domain" description="NERD" evidence="1">
    <location>
        <begin position="41"/>
        <end position="159"/>
    </location>
</feature>
<dbReference type="PROSITE" id="PS50965">
    <property type="entry name" value="NERD"/>
    <property type="match status" value="1"/>
</dbReference>